<sequence length="294" mass="31599">MAVRAREKSAKNLKRVNTVETSKRKTPVTKGSHDAIRIVPLAVPDQLRERPLGHPPPQPPVPHLTYRNGPLIRSAQVFTVYWGNAWTGALSGLATQINQFFSFVLTSSLIDQLTEYSVPNFAISHGSFIGTVSTSTPALGATVTDADIQQMLQQEIASSAVPAPSANTLYFIYLPPGVTVTMGGSSSCQAFCGYHNHISGQIFYAAMPYPGCNGCLGSLSTFDAITSVSSHELCEAITDPIPGQGWYDDTFGEIGDTCAWKTKQIGNYVVQKEWSNRTVGSSKSPSTPPKGSRA</sequence>
<feature type="compositionally biased region" description="Basic and acidic residues" evidence="1">
    <location>
        <begin position="1"/>
        <end position="10"/>
    </location>
</feature>
<dbReference type="AlphaFoldDB" id="A0A1M6UQR8"/>
<evidence type="ECO:0000313" key="2">
    <source>
        <dbReference type="EMBL" id="SEC52433.1"/>
    </source>
</evidence>
<proteinExistence type="predicted"/>
<gene>
    <name evidence="2" type="ORF">SAMN05444171_1624</name>
</gene>
<organism evidence="2 3">
    <name type="scientific">Bradyrhizobium lablabi</name>
    <dbReference type="NCBI Taxonomy" id="722472"/>
    <lineage>
        <taxon>Bacteria</taxon>
        <taxon>Pseudomonadati</taxon>
        <taxon>Pseudomonadota</taxon>
        <taxon>Alphaproteobacteria</taxon>
        <taxon>Hyphomicrobiales</taxon>
        <taxon>Nitrobacteraceae</taxon>
        <taxon>Bradyrhizobium</taxon>
    </lineage>
</organism>
<protein>
    <submittedName>
        <fullName evidence="2">Uncharacterized protein</fullName>
    </submittedName>
</protein>
<evidence type="ECO:0000313" key="3">
    <source>
        <dbReference type="Proteomes" id="UP000183208"/>
    </source>
</evidence>
<dbReference type="Proteomes" id="UP000183208">
    <property type="component" value="Unassembled WGS sequence"/>
</dbReference>
<evidence type="ECO:0000256" key="1">
    <source>
        <dbReference type="SAM" id="MobiDB-lite"/>
    </source>
</evidence>
<feature type="region of interest" description="Disordered" evidence="1">
    <location>
        <begin position="1"/>
        <end position="30"/>
    </location>
</feature>
<dbReference type="EMBL" id="FNTI01000001">
    <property type="protein sequence ID" value="SEC52433.1"/>
    <property type="molecule type" value="Genomic_DNA"/>
</dbReference>
<accession>A0A1M6UQR8</accession>
<name>A0A1M6UQR8_9BRAD</name>
<reference evidence="2 3" key="1">
    <citation type="submission" date="2016-10" db="EMBL/GenBank/DDBJ databases">
        <authorList>
            <person name="de Groot N.N."/>
        </authorList>
    </citation>
    <scope>NUCLEOTIDE SEQUENCE [LARGE SCALE GENOMIC DNA]</scope>
    <source>
        <strain evidence="2 3">GAS522</strain>
    </source>
</reference>